<feature type="transmembrane region" description="Helical" evidence="6">
    <location>
        <begin position="12"/>
        <end position="33"/>
    </location>
</feature>
<sequence length="249" mass="28696">MDLLQAVSPNFWVAFGSFVFCSVIGVPLSNFVSSNFSAYKQASKEKQQEWDTRFISTIHASTVAVLSTIVLIVDQESYGNPILGQFWGMEAVASINQGYFVADTCLMLFYLTKSYNGYWFDIFHHIANSIVVISCIKNNVLLHLVMVRYLSEWSTPFLNMRWFMLKSKVVEGTIYVANGILLLAFFFLSRIAIMPYMYYNFFAYHDDVKKTGYLQYLILCGVAMDLLNIFWFIKIVQSTLKFMRKPKSS</sequence>
<dbReference type="GO" id="GO:0055088">
    <property type="term" value="P:lipid homeostasis"/>
    <property type="evidence" value="ECO:0007669"/>
    <property type="project" value="TreeGrafter"/>
</dbReference>
<dbReference type="PANTHER" id="PTHR13439:SF0">
    <property type="entry name" value="TOPOISOMERASE I DAMAGE AFFECTED PROTEIN 4"/>
    <property type="match status" value="1"/>
</dbReference>
<accession>A0A6F9DVF3</accession>
<dbReference type="InterPro" id="IPR050846">
    <property type="entry name" value="TLCD"/>
</dbReference>
<dbReference type="InterPro" id="IPR006634">
    <property type="entry name" value="TLC-dom"/>
</dbReference>
<evidence type="ECO:0000259" key="7">
    <source>
        <dbReference type="PROSITE" id="PS50922"/>
    </source>
</evidence>
<feature type="transmembrane region" description="Helical" evidence="6">
    <location>
        <begin position="172"/>
        <end position="193"/>
    </location>
</feature>
<gene>
    <name evidence="8" type="primary">Tmem56</name>
</gene>
<evidence type="ECO:0000256" key="3">
    <source>
        <dbReference type="ARBA" id="ARBA00022989"/>
    </source>
</evidence>
<evidence type="ECO:0000256" key="6">
    <source>
        <dbReference type="SAM" id="Phobius"/>
    </source>
</evidence>
<name>A0A6F9DVF3_9ASCI</name>
<feature type="domain" description="TLC" evidence="7">
    <location>
        <begin position="45"/>
        <end position="244"/>
    </location>
</feature>
<keyword evidence="2 5" id="KW-0812">Transmembrane</keyword>
<evidence type="ECO:0000256" key="1">
    <source>
        <dbReference type="ARBA" id="ARBA00004141"/>
    </source>
</evidence>
<dbReference type="SMART" id="SM00724">
    <property type="entry name" value="TLC"/>
    <property type="match status" value="1"/>
</dbReference>
<dbReference type="EMBL" id="LR791247">
    <property type="protein sequence ID" value="CAB3267109.1"/>
    <property type="molecule type" value="mRNA"/>
</dbReference>
<dbReference type="Pfam" id="PF03798">
    <property type="entry name" value="TRAM_LAG1_CLN8"/>
    <property type="match status" value="1"/>
</dbReference>
<protein>
    <submittedName>
        <fullName evidence="8">Transmembrane protein 56-like</fullName>
    </submittedName>
</protein>
<reference evidence="8" key="1">
    <citation type="submission" date="2020-04" db="EMBL/GenBank/DDBJ databases">
        <authorList>
            <person name="Neveu A P."/>
        </authorList>
    </citation>
    <scope>NUCLEOTIDE SEQUENCE</scope>
    <source>
        <tissue evidence="8">Whole embryo</tissue>
    </source>
</reference>
<dbReference type="GO" id="GO:0016020">
    <property type="term" value="C:membrane"/>
    <property type="evidence" value="ECO:0007669"/>
    <property type="project" value="UniProtKB-SubCell"/>
</dbReference>
<proteinExistence type="evidence at transcript level"/>
<organism evidence="8">
    <name type="scientific">Phallusia mammillata</name>
    <dbReference type="NCBI Taxonomy" id="59560"/>
    <lineage>
        <taxon>Eukaryota</taxon>
        <taxon>Metazoa</taxon>
        <taxon>Chordata</taxon>
        <taxon>Tunicata</taxon>
        <taxon>Ascidiacea</taxon>
        <taxon>Phlebobranchia</taxon>
        <taxon>Ascidiidae</taxon>
        <taxon>Phallusia</taxon>
    </lineage>
</organism>
<feature type="transmembrane region" description="Helical" evidence="6">
    <location>
        <begin position="213"/>
        <end position="236"/>
    </location>
</feature>
<evidence type="ECO:0000256" key="2">
    <source>
        <dbReference type="ARBA" id="ARBA00022692"/>
    </source>
</evidence>
<evidence type="ECO:0000313" key="8">
    <source>
        <dbReference type="EMBL" id="CAB3267109.1"/>
    </source>
</evidence>
<feature type="transmembrane region" description="Helical" evidence="6">
    <location>
        <begin position="54"/>
        <end position="73"/>
    </location>
</feature>
<keyword evidence="4 5" id="KW-0472">Membrane</keyword>
<keyword evidence="3 6" id="KW-1133">Transmembrane helix</keyword>
<dbReference type="AlphaFoldDB" id="A0A6F9DVF3"/>
<dbReference type="PANTHER" id="PTHR13439">
    <property type="entry name" value="CT120 PROTEIN"/>
    <property type="match status" value="1"/>
</dbReference>
<dbReference type="GO" id="GO:0005783">
    <property type="term" value="C:endoplasmic reticulum"/>
    <property type="evidence" value="ECO:0007669"/>
    <property type="project" value="TreeGrafter"/>
</dbReference>
<evidence type="ECO:0000256" key="4">
    <source>
        <dbReference type="ARBA" id="ARBA00023136"/>
    </source>
</evidence>
<evidence type="ECO:0000256" key="5">
    <source>
        <dbReference type="PROSITE-ProRule" id="PRU00205"/>
    </source>
</evidence>
<comment type="subcellular location">
    <subcellularLocation>
        <location evidence="1">Membrane</location>
        <topology evidence="1">Multi-pass membrane protein</topology>
    </subcellularLocation>
</comment>
<dbReference type="PROSITE" id="PS50922">
    <property type="entry name" value="TLC"/>
    <property type="match status" value="1"/>
</dbReference>